<proteinExistence type="predicted"/>
<evidence type="ECO:0000313" key="1">
    <source>
        <dbReference type="EMBL" id="MBP1873981.1"/>
    </source>
</evidence>
<reference evidence="1" key="1">
    <citation type="submission" date="2021-03" db="EMBL/GenBank/DDBJ databases">
        <title>Genomic Encyclopedia of Type Strains, Phase IV (KMG-IV): sequencing the most valuable type-strain genomes for metagenomic binning, comparative biology and taxonomic classification.</title>
        <authorList>
            <person name="Goeker M."/>
        </authorList>
    </citation>
    <scope>NUCLEOTIDE SEQUENCE</scope>
    <source>
        <strain evidence="1">DSM 18131</strain>
    </source>
</reference>
<evidence type="ECO:0000313" key="2">
    <source>
        <dbReference type="Proteomes" id="UP000823773"/>
    </source>
</evidence>
<sequence length="463" mass="50461">MSPSPSIATLDTRALRQHSEALFSRCQWSREQLLSFQATQLQSMLQHAIHSSPYYRDTIGALVAREAALAAFPVLNKHALMENFDRIVTDTRLDRHQVERHLDGDDPGSLLLGEFSVAATGGTTGERGITAFDGAAWLAAIATMVRFQRIIGIEETTRSMAVFASSPVHISHRIGAELRAIRPKAPGLNVLMPTETIVETLNAYQPEVISTYPSFVRVLAAEQEAGRLRIRPRLFRTSAETLTQDVRAIAAETWQATVANSYVCTEAGPMGHECLRADGLHLAEDAFVFEVVDTDNRPVANGTQGAKLLVTTLTNRTLPLVRYEISDMVTMASEPCPCGLPFWRIASIAGRREEMLRFAKRGGGTIDVHAHRLRSPLTGTAGVRQFQFVPLPDGLEIRISVFPGIVADAVSRKIEDAIRATLDAVDAQPSILAVKVVDAIDRSGAGAKVRLVATAAARSPDKR</sequence>
<accession>A0ACC5SYK8</accession>
<protein>
    <submittedName>
        <fullName evidence="1">Adenylate-forming enzyme</fullName>
    </submittedName>
</protein>
<dbReference type="Proteomes" id="UP000823773">
    <property type="component" value="Unassembled WGS sequence"/>
</dbReference>
<name>A0ACC5SYK8_ENSAD</name>
<dbReference type="EMBL" id="JAGGJR010000005">
    <property type="protein sequence ID" value="MBP1873981.1"/>
    <property type="molecule type" value="Genomic_DNA"/>
</dbReference>
<keyword evidence="2" id="KW-1185">Reference proteome</keyword>
<comment type="caution">
    <text evidence="1">The sequence shown here is derived from an EMBL/GenBank/DDBJ whole genome shotgun (WGS) entry which is preliminary data.</text>
</comment>
<gene>
    <name evidence="1" type="ORF">J2Z19_003700</name>
</gene>
<organism evidence="1 2">
    <name type="scientific">Ensifer adhaerens</name>
    <name type="common">Sinorhizobium morelense</name>
    <dbReference type="NCBI Taxonomy" id="106592"/>
    <lineage>
        <taxon>Bacteria</taxon>
        <taxon>Pseudomonadati</taxon>
        <taxon>Pseudomonadota</taxon>
        <taxon>Alphaproteobacteria</taxon>
        <taxon>Hyphomicrobiales</taxon>
        <taxon>Rhizobiaceae</taxon>
        <taxon>Sinorhizobium/Ensifer group</taxon>
        <taxon>Ensifer</taxon>
    </lineage>
</organism>